<evidence type="ECO:0000259" key="2">
    <source>
        <dbReference type="Pfam" id="PF07110"/>
    </source>
</evidence>
<feature type="domain" description="EthD" evidence="2">
    <location>
        <begin position="24"/>
        <end position="127"/>
    </location>
</feature>
<dbReference type="InterPro" id="IPR009799">
    <property type="entry name" value="EthD_dom"/>
</dbReference>
<gene>
    <name evidence="3" type="ORF">X797_011099</name>
</gene>
<sequence length="148" mass="17233">MAISDSVSPEPQQLLCLTITAFRKPGMSEAAYREYMTKTHAPLVSGLMEEYGIVRYNMLLTPRKTHNNSKSRPLLFQLYDPEFSKLSDYDCIVQFVFRRMEDFLRMKSDPRFLEKVAPDHQKFADTSRSTMTIGYFEEFLENGKVVPK</sequence>
<comment type="caution">
    <text evidence="3">The sequence shown here is derived from an EMBL/GenBank/DDBJ whole genome shotgun (WGS) entry which is preliminary data.</text>
</comment>
<evidence type="ECO:0000313" key="3">
    <source>
        <dbReference type="EMBL" id="EXU95797.1"/>
    </source>
</evidence>
<dbReference type="Proteomes" id="UP000030151">
    <property type="component" value="Unassembled WGS sequence"/>
</dbReference>
<accession>A0A014MWW3</accession>
<organism evidence="3 4">
    <name type="scientific">Metarhizium robertsii</name>
    <dbReference type="NCBI Taxonomy" id="568076"/>
    <lineage>
        <taxon>Eukaryota</taxon>
        <taxon>Fungi</taxon>
        <taxon>Dikarya</taxon>
        <taxon>Ascomycota</taxon>
        <taxon>Pezizomycotina</taxon>
        <taxon>Sordariomycetes</taxon>
        <taxon>Hypocreomycetidae</taxon>
        <taxon>Hypocreales</taxon>
        <taxon>Clavicipitaceae</taxon>
        <taxon>Metarhizium</taxon>
    </lineage>
</organism>
<protein>
    <submittedName>
        <fullName evidence="3">EthD domain protein</fullName>
    </submittedName>
</protein>
<dbReference type="OrthoDB" id="3454835at2759"/>
<name>A0A014MWW3_9HYPO</name>
<dbReference type="SUPFAM" id="SSF54909">
    <property type="entry name" value="Dimeric alpha+beta barrel"/>
    <property type="match status" value="1"/>
</dbReference>
<comment type="similarity">
    <text evidence="1">Belongs to the tpcK family.</text>
</comment>
<dbReference type="Pfam" id="PF07110">
    <property type="entry name" value="EthD"/>
    <property type="match status" value="1"/>
</dbReference>
<dbReference type="AlphaFoldDB" id="A0A014MWW3"/>
<dbReference type="EMBL" id="JELW01000064">
    <property type="protein sequence ID" value="EXU95797.1"/>
    <property type="molecule type" value="Genomic_DNA"/>
</dbReference>
<proteinExistence type="inferred from homology"/>
<reference evidence="3 4" key="1">
    <citation type="submission" date="2014-02" db="EMBL/GenBank/DDBJ databases">
        <title>The genome sequence of the entomopathogenic fungus Metarhizium robertsii ARSEF 2575.</title>
        <authorList>
            <person name="Giuliano Garisto Donzelli B."/>
            <person name="Roe B.A."/>
            <person name="Macmil S.L."/>
            <person name="Krasnoff S.B."/>
            <person name="Gibson D.M."/>
        </authorList>
    </citation>
    <scope>NUCLEOTIDE SEQUENCE [LARGE SCALE GENOMIC DNA]</scope>
    <source>
        <strain evidence="3 4">ARSEF 2575</strain>
    </source>
</reference>
<dbReference type="HOGENOM" id="CLU_115019_0_0_1"/>
<dbReference type="InterPro" id="IPR011008">
    <property type="entry name" value="Dimeric_a/b-barrel"/>
</dbReference>
<evidence type="ECO:0000256" key="1">
    <source>
        <dbReference type="ARBA" id="ARBA00005986"/>
    </source>
</evidence>
<dbReference type="eggNOG" id="ENOG502SJ0E">
    <property type="taxonomic scope" value="Eukaryota"/>
</dbReference>
<evidence type="ECO:0000313" key="4">
    <source>
        <dbReference type="Proteomes" id="UP000030151"/>
    </source>
</evidence>
<dbReference type="Gene3D" id="3.30.70.100">
    <property type="match status" value="1"/>
</dbReference>
<dbReference type="GO" id="GO:0016491">
    <property type="term" value="F:oxidoreductase activity"/>
    <property type="evidence" value="ECO:0007669"/>
    <property type="project" value="InterPro"/>
</dbReference>